<evidence type="ECO:0000256" key="10">
    <source>
        <dbReference type="ARBA" id="ARBA00023186"/>
    </source>
</evidence>
<dbReference type="GO" id="GO:0051205">
    <property type="term" value="P:protein insertion into membrane"/>
    <property type="evidence" value="ECO:0007669"/>
    <property type="project" value="TreeGrafter"/>
</dbReference>
<organism evidence="14 15">
    <name type="scientific">Thermolongibacillus altinsuensis</name>
    <dbReference type="NCBI Taxonomy" id="575256"/>
    <lineage>
        <taxon>Bacteria</taxon>
        <taxon>Bacillati</taxon>
        <taxon>Bacillota</taxon>
        <taxon>Bacilli</taxon>
        <taxon>Bacillales</taxon>
        <taxon>Anoxybacillaceae</taxon>
        <taxon>Thermolongibacillus</taxon>
    </lineage>
</organism>
<feature type="transmembrane region" description="Helical" evidence="12">
    <location>
        <begin position="70"/>
        <end position="90"/>
    </location>
</feature>
<comment type="caution">
    <text evidence="14">The sequence shown here is derived from an EMBL/GenBank/DDBJ whole genome shotgun (WGS) entry which is preliminary data.</text>
</comment>
<evidence type="ECO:0000256" key="11">
    <source>
        <dbReference type="ARBA" id="ARBA00023288"/>
    </source>
</evidence>
<dbReference type="InterPro" id="IPR001708">
    <property type="entry name" value="YidC/ALB3/OXA1/COX18"/>
</dbReference>
<dbReference type="InterPro" id="IPR028055">
    <property type="entry name" value="YidC/Oxa/ALB_C"/>
</dbReference>
<keyword evidence="8 12" id="KW-0472">Membrane</keyword>
<dbReference type="InterPro" id="IPR023060">
    <property type="entry name" value="YidC/YidC1/YidC2_Firmicutes"/>
</dbReference>
<dbReference type="HAMAP" id="MF_01811">
    <property type="entry name" value="YidC_type2"/>
    <property type="match status" value="1"/>
</dbReference>
<keyword evidence="2 12" id="KW-0813">Transport</keyword>
<keyword evidence="10 12" id="KW-0143">Chaperone</keyword>
<evidence type="ECO:0000256" key="6">
    <source>
        <dbReference type="ARBA" id="ARBA00022927"/>
    </source>
</evidence>
<dbReference type="CDD" id="cd20070">
    <property type="entry name" value="5TM_YidC_Alb3"/>
    <property type="match status" value="1"/>
</dbReference>
<name>A0A4R1QEK8_9BACL</name>
<evidence type="ECO:0000256" key="4">
    <source>
        <dbReference type="ARBA" id="ARBA00022692"/>
    </source>
</evidence>
<keyword evidence="7 12" id="KW-1133">Transmembrane helix</keyword>
<dbReference type="GO" id="GO:0005886">
    <property type="term" value="C:plasma membrane"/>
    <property type="evidence" value="ECO:0007669"/>
    <property type="project" value="UniProtKB-SubCell"/>
</dbReference>
<accession>A0A4R1QEK8</accession>
<keyword evidence="5 12" id="KW-0732">Signal</keyword>
<dbReference type="PRINTS" id="PR00701">
    <property type="entry name" value="60KDINNERMP"/>
</dbReference>
<dbReference type="Proteomes" id="UP000295658">
    <property type="component" value="Unassembled WGS sequence"/>
</dbReference>
<evidence type="ECO:0000256" key="9">
    <source>
        <dbReference type="ARBA" id="ARBA00023139"/>
    </source>
</evidence>
<reference evidence="14 15" key="1">
    <citation type="submission" date="2019-03" db="EMBL/GenBank/DDBJ databases">
        <title>Genomic Encyclopedia of Type Strains, Phase IV (KMG-IV): sequencing the most valuable type-strain genomes for metagenomic binning, comparative biology and taxonomic classification.</title>
        <authorList>
            <person name="Goeker M."/>
        </authorList>
    </citation>
    <scope>NUCLEOTIDE SEQUENCE [LARGE SCALE GENOMIC DNA]</scope>
    <source>
        <strain evidence="14 15">DSM 24979</strain>
    </source>
</reference>
<keyword evidence="4 12" id="KW-0812">Transmembrane</keyword>
<sequence>MFFHRAKMKKQGGIILKRIFSIFFLLVLFLSGCSSRQPITENSQGVWDHYFVYPMSKLLLVLGHLFHDNYGLAIITLTLIVRFALLPFMLKQYKTTMKMQALRPEIEKLQKKYKNGSVQEQQKLQQEMMALYQKHGINPLSGCFPVLLQMPIFMALYYAISRTEEIKRHSFLWVQLGHQDPYFILPIVAALTTYISLRLSPSTTGEKSPQTMIMSYMMPVMIFIGASSVPSALSLYWVIGGCFSIIQSLMIRSQTKSLPSVQQSKG</sequence>
<dbReference type="PROSITE" id="PS51257">
    <property type="entry name" value="PROKAR_LIPOPROTEIN"/>
    <property type="match status" value="1"/>
</dbReference>
<evidence type="ECO:0000313" key="15">
    <source>
        <dbReference type="Proteomes" id="UP000295658"/>
    </source>
</evidence>
<keyword evidence="15" id="KW-1185">Reference proteome</keyword>
<dbReference type="PANTHER" id="PTHR12428:SF65">
    <property type="entry name" value="CYTOCHROME C OXIDASE ASSEMBLY PROTEIN COX18, MITOCHONDRIAL"/>
    <property type="match status" value="1"/>
</dbReference>
<evidence type="ECO:0000259" key="13">
    <source>
        <dbReference type="Pfam" id="PF02096"/>
    </source>
</evidence>
<keyword evidence="11 12" id="KW-0449">Lipoprotein</keyword>
<comment type="function">
    <text evidence="12">Required for the insertion and/or proper folding and/or complex formation of integral membrane proteins into the membrane. Involved in integration of membrane proteins that insert both dependently and independently of the Sec translocase complex, as well as at least some lipoproteins.</text>
</comment>
<evidence type="ECO:0000256" key="3">
    <source>
        <dbReference type="ARBA" id="ARBA00022475"/>
    </source>
</evidence>
<feature type="domain" description="Membrane insertase YidC/Oxa/ALB C-terminal" evidence="13">
    <location>
        <begin position="70"/>
        <end position="252"/>
    </location>
</feature>
<gene>
    <name evidence="12" type="primary">yidC</name>
    <name evidence="14" type="ORF">EDD69_11065</name>
</gene>
<proteinExistence type="inferred from homology"/>
<feature type="transmembrane region" description="Helical" evidence="12">
    <location>
        <begin position="137"/>
        <end position="160"/>
    </location>
</feature>
<comment type="similarity">
    <text evidence="12">Belongs to the OXA1/ALB3/YidC family. Type 2 subfamily.</text>
</comment>
<keyword evidence="9" id="KW-0564">Palmitate</keyword>
<evidence type="ECO:0000256" key="12">
    <source>
        <dbReference type="HAMAP-Rule" id="MF_01811"/>
    </source>
</evidence>
<keyword evidence="3 12" id="KW-1003">Cell membrane</keyword>
<comment type="subcellular location">
    <subcellularLocation>
        <location evidence="1 12">Cell membrane</location>
        <topology evidence="1 12">Multi-pass membrane protein</topology>
    </subcellularLocation>
</comment>
<dbReference type="GO" id="GO:0032977">
    <property type="term" value="F:membrane insertase activity"/>
    <property type="evidence" value="ECO:0007669"/>
    <property type="project" value="InterPro"/>
</dbReference>
<evidence type="ECO:0000256" key="7">
    <source>
        <dbReference type="ARBA" id="ARBA00022989"/>
    </source>
</evidence>
<protein>
    <recommendedName>
        <fullName evidence="12">Membrane protein insertase YidC</fullName>
    </recommendedName>
    <alternativeName>
        <fullName evidence="12">Foldase YidC</fullName>
    </alternativeName>
    <alternativeName>
        <fullName evidence="12">Membrane integrase YidC</fullName>
    </alternativeName>
    <alternativeName>
        <fullName evidence="12">Membrane protein YidC</fullName>
    </alternativeName>
</protein>
<evidence type="ECO:0000256" key="1">
    <source>
        <dbReference type="ARBA" id="ARBA00004651"/>
    </source>
</evidence>
<evidence type="ECO:0000256" key="5">
    <source>
        <dbReference type="ARBA" id="ARBA00022729"/>
    </source>
</evidence>
<evidence type="ECO:0000256" key="8">
    <source>
        <dbReference type="ARBA" id="ARBA00023136"/>
    </source>
</evidence>
<dbReference type="InterPro" id="IPR047196">
    <property type="entry name" value="YidC_ALB_C"/>
</dbReference>
<keyword evidence="6 12" id="KW-0653">Protein transport</keyword>
<evidence type="ECO:0000256" key="2">
    <source>
        <dbReference type="ARBA" id="ARBA00022448"/>
    </source>
</evidence>
<dbReference type="EMBL" id="SLUL01000010">
    <property type="protein sequence ID" value="TCL48059.1"/>
    <property type="molecule type" value="Genomic_DNA"/>
</dbReference>
<dbReference type="NCBIfam" id="TIGR03592">
    <property type="entry name" value="yidC_oxa1_cterm"/>
    <property type="match status" value="1"/>
</dbReference>
<dbReference type="GO" id="GO:0015031">
    <property type="term" value="P:protein transport"/>
    <property type="evidence" value="ECO:0007669"/>
    <property type="project" value="UniProtKB-KW"/>
</dbReference>
<dbReference type="Pfam" id="PF02096">
    <property type="entry name" value="60KD_IMP"/>
    <property type="match status" value="1"/>
</dbReference>
<dbReference type="AlphaFoldDB" id="A0A4R1QEK8"/>
<feature type="transmembrane region" description="Helical" evidence="12">
    <location>
        <begin position="180"/>
        <end position="199"/>
    </location>
</feature>
<dbReference type="PANTHER" id="PTHR12428">
    <property type="entry name" value="OXA1"/>
    <property type="match status" value="1"/>
</dbReference>
<evidence type="ECO:0000313" key="14">
    <source>
        <dbReference type="EMBL" id="TCL48059.1"/>
    </source>
</evidence>
<comment type="caution">
    <text evidence="12">Lacks conserved residue(s) required for the propagation of feature annotation.</text>
</comment>